<feature type="compositionally biased region" description="Polar residues" evidence="1">
    <location>
        <begin position="110"/>
        <end position="120"/>
    </location>
</feature>
<accession>A0A5B7E6L0</accession>
<proteinExistence type="predicted"/>
<evidence type="ECO:0000313" key="2">
    <source>
        <dbReference type="EMBL" id="MPC29428.1"/>
    </source>
</evidence>
<reference evidence="2 3" key="1">
    <citation type="submission" date="2019-05" db="EMBL/GenBank/DDBJ databases">
        <title>Another draft genome of Portunus trituberculatus and its Hox gene families provides insights of decapod evolution.</title>
        <authorList>
            <person name="Jeong J.-H."/>
            <person name="Song I."/>
            <person name="Kim S."/>
            <person name="Choi T."/>
            <person name="Kim D."/>
            <person name="Ryu S."/>
            <person name="Kim W."/>
        </authorList>
    </citation>
    <scope>NUCLEOTIDE SEQUENCE [LARGE SCALE GENOMIC DNA]</scope>
    <source>
        <tissue evidence="2">Muscle</tissue>
    </source>
</reference>
<dbReference type="AlphaFoldDB" id="A0A5B7E6L0"/>
<evidence type="ECO:0000256" key="1">
    <source>
        <dbReference type="SAM" id="MobiDB-lite"/>
    </source>
</evidence>
<comment type="caution">
    <text evidence="2">The sequence shown here is derived from an EMBL/GenBank/DDBJ whole genome shotgun (WGS) entry which is preliminary data.</text>
</comment>
<gene>
    <name evidence="2" type="ORF">E2C01_022658</name>
</gene>
<name>A0A5B7E6L0_PORTR</name>
<dbReference type="Proteomes" id="UP000324222">
    <property type="component" value="Unassembled WGS sequence"/>
</dbReference>
<evidence type="ECO:0000313" key="3">
    <source>
        <dbReference type="Proteomes" id="UP000324222"/>
    </source>
</evidence>
<protein>
    <submittedName>
        <fullName evidence="2">Uncharacterized protein</fullName>
    </submittedName>
</protein>
<feature type="region of interest" description="Disordered" evidence="1">
    <location>
        <begin position="137"/>
        <end position="161"/>
    </location>
</feature>
<feature type="region of interest" description="Disordered" evidence="1">
    <location>
        <begin position="102"/>
        <end position="123"/>
    </location>
</feature>
<organism evidence="2 3">
    <name type="scientific">Portunus trituberculatus</name>
    <name type="common">Swimming crab</name>
    <name type="synonym">Neptunus trituberculatus</name>
    <dbReference type="NCBI Taxonomy" id="210409"/>
    <lineage>
        <taxon>Eukaryota</taxon>
        <taxon>Metazoa</taxon>
        <taxon>Ecdysozoa</taxon>
        <taxon>Arthropoda</taxon>
        <taxon>Crustacea</taxon>
        <taxon>Multicrustacea</taxon>
        <taxon>Malacostraca</taxon>
        <taxon>Eumalacostraca</taxon>
        <taxon>Eucarida</taxon>
        <taxon>Decapoda</taxon>
        <taxon>Pleocyemata</taxon>
        <taxon>Brachyura</taxon>
        <taxon>Eubrachyura</taxon>
        <taxon>Portunoidea</taxon>
        <taxon>Portunidae</taxon>
        <taxon>Portuninae</taxon>
        <taxon>Portunus</taxon>
    </lineage>
</organism>
<keyword evidence="3" id="KW-1185">Reference proteome</keyword>
<dbReference type="EMBL" id="VSRR010002069">
    <property type="protein sequence ID" value="MPC29428.1"/>
    <property type="molecule type" value="Genomic_DNA"/>
</dbReference>
<sequence length="194" mass="21639">MSQQRPLEGHWWSLGQQKLSGHCLKMADPIWRHEDSGSDESRVKVVLLACKDDTVSPAFLIESADLKIVETVDGVKPWWRAMLLVSIESVNKIGVACTCVTEGGQEPDSKQPTGPRTPSTRPWPLTLALTKLSPCKSRSPPGNNFRLKGHKSASSPPVPKEEVKIEPNLRVYHWFYSSFYQHLGNCGCKSQMTI</sequence>